<gene>
    <name evidence="3" type="ORF">QLQ83_12015</name>
</gene>
<evidence type="ECO:0000256" key="1">
    <source>
        <dbReference type="SAM" id="MobiDB-lite"/>
    </source>
</evidence>
<protein>
    <recommendedName>
        <fullName evidence="2">GAPS4 PD-(D/E)XK nuclease domain-containing protein</fullName>
    </recommendedName>
</protein>
<name>A0ABT6V0S4_9GAMM</name>
<reference evidence="3 4" key="1">
    <citation type="submission" date="2023-04" db="EMBL/GenBank/DDBJ databases">
        <title>Halomonas strains isolated from rhizosphere soil.</title>
        <authorList>
            <person name="Xu L."/>
            <person name="Sun J.-Q."/>
        </authorList>
    </citation>
    <scope>NUCLEOTIDE SEQUENCE [LARGE SCALE GENOMIC DNA]</scope>
    <source>
        <strain evidence="3 4">LR5S20</strain>
    </source>
</reference>
<evidence type="ECO:0000259" key="2">
    <source>
        <dbReference type="Pfam" id="PF26115"/>
    </source>
</evidence>
<feature type="domain" description="GAPS4 PD-(D/E)XK nuclease" evidence="2">
    <location>
        <begin position="1"/>
        <end position="171"/>
    </location>
</feature>
<dbReference type="Proteomes" id="UP001225957">
    <property type="component" value="Unassembled WGS sequence"/>
</dbReference>
<evidence type="ECO:0000313" key="3">
    <source>
        <dbReference type="EMBL" id="MDI5891824.1"/>
    </source>
</evidence>
<sequence>MGELSKKIGEHGERVVLEFLKMIGWAAPGDGETLQCNKPEKHAKKERSPRTTHGIDLFFPHKSQLEDFTISNAIISVKYTSKAYPNPPNNKFKEHIADLSQTIECFARSELRDQSNREYEGLGIRKSNDTGVLFWFSGDRDSEQDVIGKVSGVILDKELDFSSIQVIDNARAAFIYNSIVTARRIYDTSELNFHYSFNSSNYTDQSIEKYGKILPLEYITSPIIPMRLIDKSNGKQKFCISTIENFSEDAMKRLLNFASDISQDFSQEFIFIFTQYDELEDKTIVNKCIRSLGERASLFDVKVHCSNGDFRGLVNEQ</sequence>
<evidence type="ECO:0000313" key="4">
    <source>
        <dbReference type="Proteomes" id="UP001225957"/>
    </source>
</evidence>
<comment type="caution">
    <text evidence="3">The sequence shown here is derived from an EMBL/GenBank/DDBJ whole genome shotgun (WGS) entry which is preliminary data.</text>
</comment>
<accession>A0ABT6V0S4</accession>
<dbReference type="EMBL" id="JASCQP010000027">
    <property type="protein sequence ID" value="MDI5891824.1"/>
    <property type="molecule type" value="Genomic_DNA"/>
</dbReference>
<dbReference type="Pfam" id="PF26115">
    <property type="entry name" value="PDDEXK_GAPS4"/>
    <property type="match status" value="1"/>
</dbReference>
<dbReference type="InterPro" id="IPR058873">
    <property type="entry name" value="PDDEXK_GAPS4"/>
</dbReference>
<feature type="region of interest" description="Disordered" evidence="1">
    <location>
        <begin position="31"/>
        <end position="53"/>
    </location>
</feature>
<dbReference type="RefSeq" id="WP_282735761.1">
    <property type="nucleotide sequence ID" value="NZ_JASCQP010000027.1"/>
</dbReference>
<proteinExistence type="predicted"/>
<organism evidence="3 4">
    <name type="scientific">Halomonas rhizosphaerae</name>
    <dbReference type="NCBI Taxonomy" id="3043296"/>
    <lineage>
        <taxon>Bacteria</taxon>
        <taxon>Pseudomonadati</taxon>
        <taxon>Pseudomonadota</taxon>
        <taxon>Gammaproteobacteria</taxon>
        <taxon>Oceanospirillales</taxon>
        <taxon>Halomonadaceae</taxon>
        <taxon>Halomonas</taxon>
    </lineage>
</organism>
<keyword evidence="4" id="KW-1185">Reference proteome</keyword>